<dbReference type="PANTHER" id="PTHR18879">
    <property type="entry name" value="CENTROSOMAL PROTEIN OF 290 KDA"/>
    <property type="match status" value="1"/>
</dbReference>
<evidence type="ECO:0000256" key="8">
    <source>
        <dbReference type="SAM" id="Coils"/>
    </source>
</evidence>
<dbReference type="GO" id="GO:0097711">
    <property type="term" value="P:ciliary basal body-plasma membrane docking"/>
    <property type="evidence" value="ECO:0007669"/>
    <property type="project" value="TreeGrafter"/>
</dbReference>
<evidence type="ECO:0000256" key="9">
    <source>
        <dbReference type="SAM" id="MobiDB-lite"/>
    </source>
</evidence>
<dbReference type="GO" id="GO:1905349">
    <property type="term" value="P:ciliary transition zone assembly"/>
    <property type="evidence" value="ECO:0007669"/>
    <property type="project" value="TreeGrafter"/>
</dbReference>
<feature type="coiled-coil region" evidence="8">
    <location>
        <begin position="951"/>
        <end position="1029"/>
    </location>
</feature>
<keyword evidence="7" id="KW-0966">Cell projection</keyword>
<dbReference type="GO" id="GO:0035869">
    <property type="term" value="C:ciliary transition zone"/>
    <property type="evidence" value="ECO:0007669"/>
    <property type="project" value="TreeGrafter"/>
</dbReference>
<dbReference type="GO" id="GO:0034451">
    <property type="term" value="C:centriolar satellite"/>
    <property type="evidence" value="ECO:0007669"/>
    <property type="project" value="TreeGrafter"/>
</dbReference>
<feature type="coiled-coil region" evidence="8">
    <location>
        <begin position="490"/>
        <end position="517"/>
    </location>
</feature>
<evidence type="ECO:0000313" key="10">
    <source>
        <dbReference type="EMBL" id="KAA0199606.1"/>
    </source>
</evidence>
<feature type="region of interest" description="Disordered" evidence="9">
    <location>
        <begin position="1392"/>
        <end position="1420"/>
    </location>
</feature>
<dbReference type="OrthoDB" id="6279925at2759"/>
<dbReference type="GO" id="GO:1905515">
    <property type="term" value="P:non-motile cilium assembly"/>
    <property type="evidence" value="ECO:0007669"/>
    <property type="project" value="TreeGrafter"/>
</dbReference>
<accession>A0A8E0VPK6</accession>
<dbReference type="PANTHER" id="PTHR18879:SF20">
    <property type="entry name" value="CENTROSOMAL PROTEIN OF 290 KDA"/>
    <property type="match status" value="1"/>
</dbReference>
<dbReference type="InterPro" id="IPR026201">
    <property type="entry name" value="Cep290"/>
</dbReference>
<comment type="subcellular location">
    <subcellularLocation>
        <location evidence="1">Cytoplasm</location>
        <location evidence="1">Cytoskeleton</location>
        <location evidence="1">Cilium basal body</location>
    </subcellularLocation>
    <subcellularLocation>
        <location evidence="2">Cytoplasm</location>
        <location evidence="2">Cytoskeleton</location>
        <location evidence="2">Microtubule organizing center</location>
        <location evidence="2">Centrosome</location>
    </subcellularLocation>
</comment>
<evidence type="ECO:0000256" key="2">
    <source>
        <dbReference type="ARBA" id="ARBA00004300"/>
    </source>
</evidence>
<proteinExistence type="predicted"/>
<feature type="coiled-coil region" evidence="8">
    <location>
        <begin position="1272"/>
        <end position="1310"/>
    </location>
</feature>
<sequence>MSKAIANKIKNYNAEDISEDNINDFIKLLDELDGRAYGDKSELAHAYDLARRAINLRSQQFEAMGEILSDKENEILGLVEQNDELEKENRELQKALSGSDASQEMLIEKKRLNDEVKAFVEEVRGLRQKMEVLVREKEILSVEKAELKRKTESQQEEIQELSDRCQFLQSRIQEKTSLKEPGEIKLRKEISNLRSQIRVQKAKIDVQLLKDQLAEATQELKKSEKLLEELRSDMNRNTSDVFDRKLERIHSLQEKLKEKEQLLDQTMQSQAAEIAHLENRMRKYESGEYGLAEAIKELKSLRSQLDSKEHQLEELCRVASQAESAWNEIRLENEHLRTKLGITRDESIDLDGYRRMKREKEEEERAVNEVLQKEIEKLEDERLELKRCLRAAARQMGQKFASENDHVDNAMMHIWAGESQIPALSEEITTAAASTNYAAPPRDRSTGRTVDRQEPEIYQARIQVLNTELGQATESIQLERQKQEEYKVRLAQVTEANVCLEAGLRELQAQLQTCKAQSKTEEPVRDEQKRKSLGPLDQVAILECPSLDKLLAALDARVLGEDLDTSRFLKSRVDHLEGANSELRRELREVRLCAAEKDVKLKYTEQRLQKLDSRFQALQSIGDNLIAMGDKDTQTLPTDLDEQASGVIQKLEEHLQSVLDELESKSQQLCRLDQELEDYRHKFALCRHRQGLLYQDFFNERQTWKKERNSVENQVAENKSLCKEVEIYKSEMARLTESLSQLDGGDSEGGMEGFKSKLANLTREVTVLRLNEAALIRRFTSAQEHEEMLRKENVGLKSELIQLESAVSARLGYYARYKEKAAFQIANLQQTLDKSVPRADHERLIRDYERMAGKYREQIDRRAGASETSSILQRREAELQKLREEHEALKTQLSVEIERRCWYEMHTGDKDKRSLEAGMQSQSHNMAQRVALLEIKELNERERANHAQLMLDTVKGSLQQLELRNAELEARVSQLTKSALDLQTTEQELRQELAEVVPREIYSKTEALLKAAKEDILKLRHEMEQLKEIALISVSQNQTFEEHQAARDIEAESFRQQLIAIESKDDDRANLARLHRQLTRLQISEATAFRRLAAAQGRATRLENTVLKLEQRLSAVEEEQSDQGKRLRQRERRFRDTVNLLRLRFAGCVPLTEQERTIERLNSLTEERTTLHFQLQEALDKKIACEAQLDSMKERLGVGDEVRAVLNELKMPGSSRNGSSGSIAGIGRAEQALDKKISEWQSRLADIRLGESTQRRQTERLRQQVHHLETVLHTQETQLVNLEMENARLAKELDQREFQWEKREAELEEELGALEEGQNEVVRAANSIKAAHQAVETTPEPTNAELPDRNLPLSEQLAAALATLKRYTVQLFNQKVEIESLRKRVSDLVSTLRDRERENPQSIMATSSSRPDLLKSSPPTTVSNPVIVSLRMNIDLLERRLAAKEESLRKANDLLQEAYRANEETNEHHAKAMVQLQSKLHTKVEESLNQLTRAVESAGKGDNMKSTRMQASQTTELTLRIHELEEALHEQNQVMMKQIEQNRQVQRDCNLWQLRYDQTVKQAASDKEAIEATYRKRLTELKNECDRFQVDLQTSNKRVSELTEEVKHWKIEATKSPSFMQRQLTDRLRADLAEKDKQQQALSKALAELRREFVSQAEQTVLASANNPVSVPLMKEPPISRKVSGKPANAQPNALTVMTLKEKAKNETLNNTTPSGPPARVTQLEADNKRLADKCQALKVQLSRVNQSRKLTEENQLKRQLENLMTKIRFLEEDNRRLQMVPEKPYQETVRALKETAQAARNSSARLQWDSRKQLETEVHKLRTQSAKLNSDMVFMQKQLELKKCALERITRENEALRSRVQNRWGPAALPDAGAGIENKRTRQPADLAERVSLHKQVEDLKTEVERLRRAERISADLPAGVKTVTDQTMALEALEIRNRIAQERIQTLEQQLLSKGSTTEGKLRIEHALQEDILRLNEENLELRFELEMLRVDVPRLKFKVPKRVKILLATNVHLFRITFKVFGLQIGDERTDVIQCERVEPIRRCLCSYHAIPQQNLVEVIVKKVMNFGMNWAAADTRLTAEC</sequence>
<organism evidence="10 11">
    <name type="scientific">Fasciolopsis buskii</name>
    <dbReference type="NCBI Taxonomy" id="27845"/>
    <lineage>
        <taxon>Eukaryota</taxon>
        <taxon>Metazoa</taxon>
        <taxon>Spiralia</taxon>
        <taxon>Lophotrochozoa</taxon>
        <taxon>Platyhelminthes</taxon>
        <taxon>Trematoda</taxon>
        <taxon>Digenea</taxon>
        <taxon>Plagiorchiida</taxon>
        <taxon>Echinostomata</taxon>
        <taxon>Echinostomatoidea</taxon>
        <taxon>Fasciolidae</taxon>
        <taxon>Fasciolopsis</taxon>
    </lineage>
</organism>
<feature type="coiled-coil region" evidence="8">
    <location>
        <begin position="718"/>
        <end position="771"/>
    </location>
</feature>
<comment type="caution">
    <text evidence="10">The sequence shown here is derived from an EMBL/GenBank/DDBJ whole genome shotgun (WGS) entry which is preliminary data.</text>
</comment>
<dbReference type="Proteomes" id="UP000728185">
    <property type="component" value="Unassembled WGS sequence"/>
</dbReference>
<keyword evidence="6" id="KW-0206">Cytoskeleton</keyword>
<evidence type="ECO:0000256" key="3">
    <source>
        <dbReference type="ARBA" id="ARBA00022490"/>
    </source>
</evidence>
<feature type="coiled-coil region" evidence="8">
    <location>
        <begin position="1812"/>
        <end position="1860"/>
    </location>
</feature>
<feature type="coiled-coil region" evidence="8">
    <location>
        <begin position="68"/>
        <end position="325"/>
    </location>
</feature>
<feature type="coiled-coil region" evidence="8">
    <location>
        <begin position="1092"/>
        <end position="1119"/>
    </location>
</feature>
<feature type="coiled-coil region" evidence="8">
    <location>
        <begin position="838"/>
        <end position="899"/>
    </location>
</feature>
<evidence type="ECO:0000256" key="1">
    <source>
        <dbReference type="ARBA" id="ARBA00004120"/>
    </source>
</evidence>
<keyword evidence="11" id="KW-1185">Reference proteome</keyword>
<keyword evidence="3" id="KW-0963">Cytoplasm</keyword>
<dbReference type="EMBL" id="LUCM01001032">
    <property type="protein sequence ID" value="KAA0199606.1"/>
    <property type="molecule type" value="Genomic_DNA"/>
</dbReference>
<evidence type="ECO:0000256" key="6">
    <source>
        <dbReference type="ARBA" id="ARBA00023212"/>
    </source>
</evidence>
<keyword evidence="5 8" id="KW-0175">Coiled coil</keyword>
<gene>
    <name evidence="10" type="ORF">FBUS_00898</name>
</gene>
<reference evidence="10" key="1">
    <citation type="submission" date="2019-05" db="EMBL/GenBank/DDBJ databases">
        <title>Annotation for the trematode Fasciolopsis buski.</title>
        <authorList>
            <person name="Choi Y.-J."/>
        </authorList>
    </citation>
    <scope>NUCLEOTIDE SEQUENCE</scope>
    <source>
        <strain evidence="10">HT</strain>
        <tissue evidence="10">Whole worm</tissue>
    </source>
</reference>
<evidence type="ECO:0000256" key="5">
    <source>
        <dbReference type="ARBA" id="ARBA00023054"/>
    </source>
</evidence>
<feature type="coiled-coil region" evidence="8">
    <location>
        <begin position="1578"/>
        <end position="1652"/>
    </location>
</feature>
<feature type="coiled-coil region" evidence="8">
    <location>
        <begin position="353"/>
        <end position="395"/>
    </location>
</feature>
<feature type="coiled-coil region" evidence="8">
    <location>
        <begin position="1721"/>
        <end position="1781"/>
    </location>
</feature>
<evidence type="ECO:0000256" key="4">
    <source>
        <dbReference type="ARBA" id="ARBA00022794"/>
    </source>
</evidence>
<feature type="compositionally biased region" description="Polar residues" evidence="9">
    <location>
        <begin position="1400"/>
        <end position="1410"/>
    </location>
</feature>
<keyword evidence="4" id="KW-0970">Cilium biogenesis/degradation</keyword>
<feature type="coiled-coil region" evidence="8">
    <location>
        <begin position="1891"/>
        <end position="1952"/>
    </location>
</feature>
<evidence type="ECO:0008006" key="12">
    <source>
        <dbReference type="Google" id="ProtNLM"/>
    </source>
</evidence>
<protein>
    <recommendedName>
        <fullName evidence="12">Centrosomal protein of 290kDa coiled-coil region domain-containing protein</fullName>
    </recommendedName>
</protein>
<name>A0A8E0VPK6_9TREM</name>
<evidence type="ECO:0000313" key="11">
    <source>
        <dbReference type="Proteomes" id="UP000728185"/>
    </source>
</evidence>
<feature type="coiled-coil region" evidence="8">
    <location>
        <begin position="1427"/>
        <end position="1468"/>
    </location>
</feature>
<evidence type="ECO:0000256" key="7">
    <source>
        <dbReference type="ARBA" id="ARBA00023273"/>
    </source>
</evidence>